<evidence type="ECO:0000313" key="2">
    <source>
        <dbReference type="Proteomes" id="UP000034883"/>
    </source>
</evidence>
<dbReference type="Proteomes" id="UP000034883">
    <property type="component" value="Chromosome"/>
</dbReference>
<evidence type="ECO:0008006" key="3">
    <source>
        <dbReference type="Google" id="ProtNLM"/>
    </source>
</evidence>
<dbReference type="AlphaFoldDB" id="A0A0F6W5N1"/>
<dbReference type="EMBL" id="CP011125">
    <property type="protein sequence ID" value="AKF08118.1"/>
    <property type="molecule type" value="Genomic_DNA"/>
</dbReference>
<gene>
    <name evidence="1" type="ORF">DB32_005267</name>
</gene>
<organism evidence="1 2">
    <name type="scientific">Sandaracinus amylolyticus</name>
    <dbReference type="NCBI Taxonomy" id="927083"/>
    <lineage>
        <taxon>Bacteria</taxon>
        <taxon>Pseudomonadati</taxon>
        <taxon>Myxococcota</taxon>
        <taxon>Polyangia</taxon>
        <taxon>Polyangiales</taxon>
        <taxon>Sandaracinaceae</taxon>
        <taxon>Sandaracinus</taxon>
    </lineage>
</organism>
<accession>A0A0F6W5N1</accession>
<name>A0A0F6W5N1_9BACT</name>
<dbReference type="Pfam" id="PF12321">
    <property type="entry name" value="DUF3634"/>
    <property type="match status" value="1"/>
</dbReference>
<reference evidence="1 2" key="1">
    <citation type="submission" date="2015-03" db="EMBL/GenBank/DDBJ databases">
        <title>Genome assembly of Sandaracinus amylolyticus DSM 53668.</title>
        <authorList>
            <person name="Sharma G."/>
            <person name="Subramanian S."/>
        </authorList>
    </citation>
    <scope>NUCLEOTIDE SEQUENCE [LARGE SCALE GENOMIC DNA]</scope>
    <source>
        <strain evidence="1 2">DSM 53668</strain>
    </source>
</reference>
<dbReference type="RefSeq" id="WP_169791554.1">
    <property type="nucleotide sequence ID" value="NZ_CP011125.1"/>
</dbReference>
<proteinExistence type="predicted"/>
<sequence length="131" mass="14391">MLDPIVILVVLLVAVGAYVLWRANEIFCLSVRDGRVLVVRGRIPPALLHGIEDVVRRTGTRRATIRAVAGQHHARLVLSGTDDGTAQRLRNVFGTHPIQKLRGAKLPEARNLGQVLGIAWLAWLLVDRGRG</sequence>
<dbReference type="KEGG" id="samy:DB32_005267"/>
<protein>
    <recommendedName>
        <fullName evidence="3">DUF3634 family protein</fullName>
    </recommendedName>
</protein>
<keyword evidence="2" id="KW-1185">Reference proteome</keyword>
<evidence type="ECO:0000313" key="1">
    <source>
        <dbReference type="EMBL" id="AKF08118.1"/>
    </source>
</evidence>
<dbReference type="InterPro" id="IPR022090">
    <property type="entry name" value="DUF3634"/>
</dbReference>